<sequence>MAGMTSDADDVSLGTNKRYHDAIVHALGERIVGGALAAGASIGTEQELCDHFGTSRTVIREAIKILSAKGLLESRPRSGTRVTDHSEWLLLDPQVLAWRLGAENGSERARIDLYELRQSFEPAAAELAAARATPQTLQKMKHALLGMTLASTAEEKIEHDLAFHTAILAATGNAFYLALGSLISAGLKHVFKAGLQRTAKEDERWIRRHQNVYEAIAGADGPGAAEQMKNLLREALEVQKLKLPQSEN</sequence>
<dbReference type="Gene3D" id="1.10.10.10">
    <property type="entry name" value="Winged helix-like DNA-binding domain superfamily/Winged helix DNA-binding domain"/>
    <property type="match status" value="1"/>
</dbReference>
<dbReference type="Pfam" id="PF00392">
    <property type="entry name" value="GntR"/>
    <property type="match status" value="1"/>
</dbReference>
<dbReference type="SMART" id="SM00345">
    <property type="entry name" value="HTH_GNTR"/>
    <property type="match status" value="1"/>
</dbReference>
<dbReference type="InterPro" id="IPR036390">
    <property type="entry name" value="WH_DNA-bd_sf"/>
</dbReference>
<dbReference type="PROSITE" id="PS50949">
    <property type="entry name" value="HTH_GNTR"/>
    <property type="match status" value="1"/>
</dbReference>
<name>A0A1C3UFL7_9HYPH</name>
<dbReference type="InterPro" id="IPR000524">
    <property type="entry name" value="Tscrpt_reg_HTH_GntR"/>
</dbReference>
<dbReference type="OrthoDB" id="9028214at2"/>
<proteinExistence type="predicted"/>
<keyword evidence="2 5" id="KW-0238">DNA-binding</keyword>
<gene>
    <name evidence="5" type="ORF">GA0061103_2093</name>
</gene>
<feature type="domain" description="HTH gntR-type" evidence="4">
    <location>
        <begin position="17"/>
        <end position="85"/>
    </location>
</feature>
<dbReference type="EMBL" id="FMAG01000001">
    <property type="protein sequence ID" value="SCB14195.1"/>
    <property type="molecule type" value="Genomic_DNA"/>
</dbReference>
<dbReference type="PRINTS" id="PR00035">
    <property type="entry name" value="HTHGNTR"/>
</dbReference>
<organism evidence="5 6">
    <name type="scientific">Rhizobium multihospitium</name>
    <dbReference type="NCBI Taxonomy" id="410764"/>
    <lineage>
        <taxon>Bacteria</taxon>
        <taxon>Pseudomonadati</taxon>
        <taxon>Pseudomonadota</taxon>
        <taxon>Alphaproteobacteria</taxon>
        <taxon>Hyphomicrobiales</taxon>
        <taxon>Rhizobiaceae</taxon>
        <taxon>Rhizobium/Agrobacterium group</taxon>
        <taxon>Rhizobium</taxon>
    </lineage>
</organism>
<accession>A0A1C3UFL7</accession>
<dbReference type="SMART" id="SM00895">
    <property type="entry name" value="FCD"/>
    <property type="match status" value="1"/>
</dbReference>
<dbReference type="Pfam" id="PF07729">
    <property type="entry name" value="FCD"/>
    <property type="match status" value="1"/>
</dbReference>
<evidence type="ECO:0000313" key="6">
    <source>
        <dbReference type="Proteomes" id="UP000199101"/>
    </source>
</evidence>
<dbReference type="Gene3D" id="1.20.120.530">
    <property type="entry name" value="GntR ligand-binding domain-like"/>
    <property type="match status" value="1"/>
</dbReference>
<dbReference type="RefSeq" id="WP_092707717.1">
    <property type="nucleotide sequence ID" value="NZ_FMAG01000001.1"/>
</dbReference>
<dbReference type="PANTHER" id="PTHR43537">
    <property type="entry name" value="TRANSCRIPTIONAL REGULATOR, GNTR FAMILY"/>
    <property type="match status" value="1"/>
</dbReference>
<evidence type="ECO:0000259" key="4">
    <source>
        <dbReference type="PROSITE" id="PS50949"/>
    </source>
</evidence>
<dbReference type="InterPro" id="IPR036388">
    <property type="entry name" value="WH-like_DNA-bd_sf"/>
</dbReference>
<dbReference type="SUPFAM" id="SSF46785">
    <property type="entry name" value="Winged helix' DNA-binding domain"/>
    <property type="match status" value="1"/>
</dbReference>
<dbReference type="SUPFAM" id="SSF48008">
    <property type="entry name" value="GntR ligand-binding domain-like"/>
    <property type="match status" value="1"/>
</dbReference>
<reference evidence="6" key="1">
    <citation type="submission" date="2016-08" db="EMBL/GenBank/DDBJ databases">
        <authorList>
            <person name="Varghese N."/>
            <person name="Submissions Spin"/>
        </authorList>
    </citation>
    <scope>NUCLEOTIDE SEQUENCE [LARGE SCALE GENOMIC DNA]</scope>
    <source>
        <strain evidence="6">HAMBI 2975</strain>
    </source>
</reference>
<dbReference type="STRING" id="410764.GA0061103_2093"/>
<dbReference type="InterPro" id="IPR008920">
    <property type="entry name" value="TF_FadR/GntR_C"/>
</dbReference>
<dbReference type="GO" id="GO:0003677">
    <property type="term" value="F:DNA binding"/>
    <property type="evidence" value="ECO:0007669"/>
    <property type="project" value="UniProtKB-KW"/>
</dbReference>
<evidence type="ECO:0000256" key="2">
    <source>
        <dbReference type="ARBA" id="ARBA00023125"/>
    </source>
</evidence>
<evidence type="ECO:0000313" key="5">
    <source>
        <dbReference type="EMBL" id="SCB14195.1"/>
    </source>
</evidence>
<dbReference type="PANTHER" id="PTHR43537:SF44">
    <property type="entry name" value="GNTR FAMILY REGULATORY PROTEIN"/>
    <property type="match status" value="1"/>
</dbReference>
<keyword evidence="6" id="KW-1185">Reference proteome</keyword>
<dbReference type="Proteomes" id="UP000199101">
    <property type="component" value="Unassembled WGS sequence"/>
</dbReference>
<dbReference type="CDD" id="cd07377">
    <property type="entry name" value="WHTH_GntR"/>
    <property type="match status" value="1"/>
</dbReference>
<evidence type="ECO:0000256" key="1">
    <source>
        <dbReference type="ARBA" id="ARBA00023015"/>
    </source>
</evidence>
<dbReference type="AlphaFoldDB" id="A0A1C3UFL7"/>
<dbReference type="InterPro" id="IPR011711">
    <property type="entry name" value="GntR_C"/>
</dbReference>
<protein>
    <submittedName>
        <fullName evidence="5">DNA-binding transcriptional regulator, FadR family</fullName>
    </submittedName>
</protein>
<evidence type="ECO:0000256" key="3">
    <source>
        <dbReference type="ARBA" id="ARBA00023163"/>
    </source>
</evidence>
<keyword evidence="1" id="KW-0805">Transcription regulation</keyword>
<keyword evidence="3" id="KW-0804">Transcription</keyword>
<dbReference type="GO" id="GO:0003700">
    <property type="term" value="F:DNA-binding transcription factor activity"/>
    <property type="evidence" value="ECO:0007669"/>
    <property type="project" value="InterPro"/>
</dbReference>